<evidence type="ECO:0000313" key="6">
    <source>
        <dbReference type="EMBL" id="BBB32309.1"/>
    </source>
</evidence>
<dbReference type="PROSITE" id="PS51350">
    <property type="entry name" value="PTS_HPR_DOM"/>
    <property type="match status" value="1"/>
</dbReference>
<sequence length="89" mass="9716">MIEKKLVLKNKLGLHARAAAKLVQVAEQFKSDVKIVKDNVEADGKSILGVLLLAAPIGTELIFQVSGEDEEDAIKAIENLIEDKFGEEE</sequence>
<dbReference type="PRINTS" id="PR00107">
    <property type="entry name" value="PHOSPHOCPHPR"/>
</dbReference>
<evidence type="ECO:0000313" key="7">
    <source>
        <dbReference type="Proteomes" id="UP000595564"/>
    </source>
</evidence>
<dbReference type="RefSeq" id="WP_201328654.1">
    <property type="nucleotide sequence ID" value="NZ_AP017470.1"/>
</dbReference>
<dbReference type="PANTHER" id="PTHR33705">
    <property type="entry name" value="PHOSPHOCARRIER PROTEIN HPR"/>
    <property type="match status" value="1"/>
</dbReference>
<evidence type="ECO:0000256" key="3">
    <source>
        <dbReference type="ARBA" id="ARBA00022490"/>
    </source>
</evidence>
<keyword evidence="7" id="KW-1185">Reference proteome</keyword>
<dbReference type="InterPro" id="IPR035895">
    <property type="entry name" value="HPr-like_sf"/>
</dbReference>
<protein>
    <submittedName>
        <fullName evidence="6">Phosphocarrier protein</fullName>
    </submittedName>
</protein>
<keyword evidence="4" id="KW-0598">Phosphotransferase system</keyword>
<reference evidence="6 7" key="1">
    <citation type="journal article" date="2012" name="Extremophiles">
        <title>Thermotomaculum hydrothermale gen. nov., sp. nov., a novel heterotrophic thermophile within the phylum Acidobacteria from a deep-sea hydrothermal vent chimney in the Southern Okinawa Trough.</title>
        <authorList>
            <person name="Izumi H."/>
            <person name="Nunoura T."/>
            <person name="Miyazaki M."/>
            <person name="Mino S."/>
            <person name="Toki T."/>
            <person name="Takai K."/>
            <person name="Sako Y."/>
            <person name="Sawabe T."/>
            <person name="Nakagawa S."/>
        </authorList>
    </citation>
    <scope>NUCLEOTIDE SEQUENCE [LARGE SCALE GENOMIC DNA]</scope>
    <source>
        <strain evidence="6 7">AC55</strain>
    </source>
</reference>
<dbReference type="SUPFAM" id="SSF55594">
    <property type="entry name" value="HPr-like"/>
    <property type="match status" value="1"/>
</dbReference>
<comment type="subcellular location">
    <subcellularLocation>
        <location evidence="1">Cytoplasm</location>
    </subcellularLocation>
</comment>
<dbReference type="InterPro" id="IPR000032">
    <property type="entry name" value="HPr-like"/>
</dbReference>
<dbReference type="InterPro" id="IPR050399">
    <property type="entry name" value="HPr"/>
</dbReference>
<dbReference type="PANTHER" id="PTHR33705:SF2">
    <property type="entry name" value="PHOSPHOCARRIER PROTEIN NPR"/>
    <property type="match status" value="1"/>
</dbReference>
<dbReference type="AlphaFoldDB" id="A0A7R6SY21"/>
<dbReference type="Proteomes" id="UP000595564">
    <property type="component" value="Chromosome"/>
</dbReference>
<feature type="domain" description="HPr" evidence="5">
    <location>
        <begin position="1"/>
        <end position="88"/>
    </location>
</feature>
<name>A0A7R6SY21_9BACT</name>
<gene>
    <name evidence="6" type="primary">ptsH</name>
    <name evidence="6" type="ORF">TTHT_0740</name>
</gene>
<accession>A0A7R6SY21</accession>
<proteinExistence type="inferred from homology"/>
<evidence type="ECO:0000259" key="5">
    <source>
        <dbReference type="PROSITE" id="PS51350"/>
    </source>
</evidence>
<dbReference type="Pfam" id="PF00381">
    <property type="entry name" value="PTS-HPr"/>
    <property type="match status" value="1"/>
</dbReference>
<dbReference type="CDD" id="cd00367">
    <property type="entry name" value="PTS-HPr_like"/>
    <property type="match status" value="1"/>
</dbReference>
<dbReference type="KEGG" id="thyd:TTHT_0740"/>
<dbReference type="EMBL" id="AP017470">
    <property type="protein sequence ID" value="BBB32309.1"/>
    <property type="molecule type" value="Genomic_DNA"/>
</dbReference>
<dbReference type="GO" id="GO:0009401">
    <property type="term" value="P:phosphoenolpyruvate-dependent sugar phosphotransferase system"/>
    <property type="evidence" value="ECO:0007669"/>
    <property type="project" value="UniProtKB-KW"/>
</dbReference>
<keyword evidence="3" id="KW-0963">Cytoplasm</keyword>
<dbReference type="Gene3D" id="3.30.1340.10">
    <property type="entry name" value="HPr-like"/>
    <property type="match status" value="1"/>
</dbReference>
<organism evidence="6 7">
    <name type="scientific">Thermotomaculum hydrothermale</name>
    <dbReference type="NCBI Taxonomy" id="981385"/>
    <lineage>
        <taxon>Bacteria</taxon>
        <taxon>Pseudomonadati</taxon>
        <taxon>Acidobacteriota</taxon>
        <taxon>Holophagae</taxon>
        <taxon>Thermotomaculales</taxon>
        <taxon>Thermotomaculaceae</taxon>
        <taxon>Thermotomaculum</taxon>
    </lineage>
</organism>
<dbReference type="PROSITE" id="PS00369">
    <property type="entry name" value="PTS_HPR_HIS"/>
    <property type="match status" value="1"/>
</dbReference>
<dbReference type="NCBIfam" id="TIGR01003">
    <property type="entry name" value="PTS_HPr_family"/>
    <property type="match status" value="1"/>
</dbReference>
<evidence type="ECO:0000256" key="1">
    <source>
        <dbReference type="ARBA" id="ARBA00004496"/>
    </source>
</evidence>
<dbReference type="GO" id="GO:0005737">
    <property type="term" value="C:cytoplasm"/>
    <property type="evidence" value="ECO:0007669"/>
    <property type="project" value="UniProtKB-SubCell"/>
</dbReference>
<comment type="similarity">
    <text evidence="2">Belongs to the HPr family.</text>
</comment>
<dbReference type="InterPro" id="IPR001020">
    <property type="entry name" value="PTS_HPr_His_P_site"/>
</dbReference>
<evidence type="ECO:0000256" key="4">
    <source>
        <dbReference type="ARBA" id="ARBA00022683"/>
    </source>
</evidence>
<evidence type="ECO:0000256" key="2">
    <source>
        <dbReference type="ARBA" id="ARBA00010736"/>
    </source>
</evidence>